<sequence length="589" mass="69484">MSNSLDFPNLVMRNVLQRIDMNSILTLRKVSHELRTFIDEENPEFHIEYLNVSVRKDVAYLRIQFDGKSFMSIEYQKKEEFTIVICNKKERIVKLDYQKVLIKDLEILIRNQKSILEELGITIEDYFIGFKNLFTSRQIRAKYLKMSTTTSKVMEILPNLCPKTLQDVQLMNKNTASPHMELDELMKLGHWQNLKCFVTFGFCFNGSIREFSHFLFARVEIQSATPDDVLFLKEKLIQLPSFKEIRFKSMEFKEGDRLKELLGPPSFEDDSVAKWEFSVAGENRKLCILKLDMNSILTLRKVNHRLRSFIDTEKPDYSIHNIIVTVRKNEDCIELFVDKKEPLLIEYRGKGQNTLVVCNGKELTINANSVKTCIKDLKIMVKNQKSMFEGLTISCPYGERFDQEMMNEFLGGFKNILTSREQNFRSRTLKMFVENQNQVMEVLPYLCPNTLQEVHLIDPQLSSIQLEIDEIIKLTHWKNLTYFAISGFYVNESIRKFSHLLEAYIEIQSATAEDVLYLKEKLIMLPNFKEMRFKCHEFEGRHRLKECFGPSNFETSETVKWEFVKQEENQQFCITIYEYETFSLNNFSW</sequence>
<protein>
    <recommendedName>
        <fullName evidence="1">F-box domain-containing protein</fullName>
    </recommendedName>
</protein>
<dbReference type="OrthoDB" id="5875341at2759"/>
<gene>
    <name evidence="2" type="ORF">CRE_15952</name>
</gene>
<evidence type="ECO:0000313" key="3">
    <source>
        <dbReference type="Proteomes" id="UP000008281"/>
    </source>
</evidence>
<dbReference type="GO" id="GO:0045087">
    <property type="term" value="P:innate immune response"/>
    <property type="evidence" value="ECO:0007669"/>
    <property type="project" value="TreeGrafter"/>
</dbReference>
<dbReference type="SMART" id="SM00256">
    <property type="entry name" value="FBOX"/>
    <property type="match status" value="2"/>
</dbReference>
<evidence type="ECO:0000259" key="1">
    <source>
        <dbReference type="PROSITE" id="PS50181"/>
    </source>
</evidence>
<feature type="domain" description="F-box" evidence="1">
    <location>
        <begin position="1"/>
        <end position="52"/>
    </location>
</feature>
<dbReference type="Proteomes" id="UP000008281">
    <property type="component" value="Unassembled WGS sequence"/>
</dbReference>
<dbReference type="InParanoid" id="E3MBR5"/>
<dbReference type="InterPro" id="IPR040161">
    <property type="entry name" value="FB224"/>
</dbReference>
<dbReference type="OMA" id="RRDICME"/>
<dbReference type="AlphaFoldDB" id="E3MBR5"/>
<dbReference type="HOGENOM" id="CLU_506454_0_0_1"/>
<dbReference type="Pfam" id="PF01827">
    <property type="entry name" value="FTH"/>
    <property type="match status" value="2"/>
</dbReference>
<organism evidence="3">
    <name type="scientific">Caenorhabditis remanei</name>
    <name type="common">Caenorhabditis vulgaris</name>
    <dbReference type="NCBI Taxonomy" id="31234"/>
    <lineage>
        <taxon>Eukaryota</taxon>
        <taxon>Metazoa</taxon>
        <taxon>Ecdysozoa</taxon>
        <taxon>Nematoda</taxon>
        <taxon>Chromadorea</taxon>
        <taxon>Rhabditida</taxon>
        <taxon>Rhabditina</taxon>
        <taxon>Rhabditomorpha</taxon>
        <taxon>Rhabditoidea</taxon>
        <taxon>Rhabditidae</taxon>
        <taxon>Peloderinae</taxon>
        <taxon>Caenorhabditis</taxon>
    </lineage>
</organism>
<dbReference type="EMBL" id="DS268433">
    <property type="protein sequence ID" value="EFO97685.1"/>
    <property type="molecule type" value="Genomic_DNA"/>
</dbReference>
<dbReference type="InterPro" id="IPR002900">
    <property type="entry name" value="DUF38/FTH_CAE_spp"/>
</dbReference>
<name>E3MBR5_CAERE</name>
<evidence type="ECO:0000313" key="2">
    <source>
        <dbReference type="EMBL" id="EFO97685.1"/>
    </source>
</evidence>
<reference evidence="2" key="1">
    <citation type="submission" date="2007-07" db="EMBL/GenBank/DDBJ databases">
        <title>PCAP assembly of the Caenorhabditis remanei genome.</title>
        <authorList>
            <consortium name="The Caenorhabditis remanei Sequencing Consortium"/>
            <person name="Wilson R.K."/>
        </authorList>
    </citation>
    <scope>NUCLEOTIDE SEQUENCE [LARGE SCALE GENOMIC DNA]</scope>
    <source>
        <strain evidence="2">PB4641</strain>
    </source>
</reference>
<dbReference type="eggNOG" id="ENOG502THK6">
    <property type="taxonomic scope" value="Eukaryota"/>
</dbReference>
<proteinExistence type="predicted"/>
<keyword evidence="3" id="KW-1185">Reference proteome</keyword>
<dbReference type="PANTHER" id="PTHR23015">
    <property type="entry name" value="UNCHARACTERIZED C.ELEGANS PROTEIN"/>
    <property type="match status" value="1"/>
</dbReference>
<dbReference type="PANTHER" id="PTHR23015:SF4">
    <property type="entry name" value="DUF38 DOMAIN-CONTAINING PROTEIN-RELATED"/>
    <property type="match status" value="1"/>
</dbReference>
<accession>E3MBR5</accession>
<dbReference type="Pfam" id="PF00646">
    <property type="entry name" value="F-box"/>
    <property type="match status" value="1"/>
</dbReference>
<dbReference type="InterPro" id="IPR001810">
    <property type="entry name" value="F-box_dom"/>
</dbReference>
<dbReference type="PROSITE" id="PS50181">
    <property type="entry name" value="FBOX"/>
    <property type="match status" value="1"/>
</dbReference>